<reference evidence="2 3" key="1">
    <citation type="journal article" date="2018" name="Nat. Ecol. Evol.">
        <title>Pezizomycetes genomes reveal the molecular basis of ectomycorrhizal truffle lifestyle.</title>
        <authorList>
            <person name="Murat C."/>
            <person name="Payen T."/>
            <person name="Noel B."/>
            <person name="Kuo A."/>
            <person name="Morin E."/>
            <person name="Chen J."/>
            <person name="Kohler A."/>
            <person name="Krizsan K."/>
            <person name="Balestrini R."/>
            <person name="Da Silva C."/>
            <person name="Montanini B."/>
            <person name="Hainaut M."/>
            <person name="Levati E."/>
            <person name="Barry K.W."/>
            <person name="Belfiori B."/>
            <person name="Cichocki N."/>
            <person name="Clum A."/>
            <person name="Dockter R.B."/>
            <person name="Fauchery L."/>
            <person name="Guy J."/>
            <person name="Iotti M."/>
            <person name="Le Tacon F."/>
            <person name="Lindquist E.A."/>
            <person name="Lipzen A."/>
            <person name="Malagnac F."/>
            <person name="Mello A."/>
            <person name="Molinier V."/>
            <person name="Miyauchi S."/>
            <person name="Poulain J."/>
            <person name="Riccioni C."/>
            <person name="Rubini A."/>
            <person name="Sitrit Y."/>
            <person name="Splivallo R."/>
            <person name="Traeger S."/>
            <person name="Wang M."/>
            <person name="Zifcakova L."/>
            <person name="Wipf D."/>
            <person name="Zambonelli A."/>
            <person name="Paolocci F."/>
            <person name="Nowrousian M."/>
            <person name="Ottonello S."/>
            <person name="Baldrian P."/>
            <person name="Spatafora J.W."/>
            <person name="Henrissat B."/>
            <person name="Nagy L.G."/>
            <person name="Aury J.M."/>
            <person name="Wincker P."/>
            <person name="Grigoriev I.V."/>
            <person name="Bonfante P."/>
            <person name="Martin F.M."/>
        </authorList>
    </citation>
    <scope>NUCLEOTIDE SEQUENCE [LARGE SCALE GENOMIC DNA]</scope>
    <source>
        <strain evidence="2 3">120613-1</strain>
    </source>
</reference>
<organism evidence="2 3">
    <name type="scientific">Choiromyces venosus 120613-1</name>
    <dbReference type="NCBI Taxonomy" id="1336337"/>
    <lineage>
        <taxon>Eukaryota</taxon>
        <taxon>Fungi</taxon>
        <taxon>Dikarya</taxon>
        <taxon>Ascomycota</taxon>
        <taxon>Pezizomycotina</taxon>
        <taxon>Pezizomycetes</taxon>
        <taxon>Pezizales</taxon>
        <taxon>Tuberaceae</taxon>
        <taxon>Choiromyces</taxon>
    </lineage>
</organism>
<keyword evidence="3" id="KW-1185">Reference proteome</keyword>
<dbReference type="EMBL" id="ML120425">
    <property type="protein sequence ID" value="RPA95484.1"/>
    <property type="molecule type" value="Genomic_DNA"/>
</dbReference>
<feature type="non-terminal residue" evidence="2">
    <location>
        <position position="1"/>
    </location>
</feature>
<accession>A0A3N4JNM3</accession>
<evidence type="ECO:0000313" key="2">
    <source>
        <dbReference type="EMBL" id="RPA95484.1"/>
    </source>
</evidence>
<evidence type="ECO:0000313" key="3">
    <source>
        <dbReference type="Proteomes" id="UP000276215"/>
    </source>
</evidence>
<dbReference type="AlphaFoldDB" id="A0A3N4JNM3"/>
<sequence length="105" mass="11991">PENTMIHIISNPAYQIPSLVSCPFLTQPRNVINEQRKTYIQVSSQHLHTCPHFSQHFRTCPEPSMPDNNPQTSLITTSDPPSSNNLRQHTNKFHLLSSSLRNFPT</sequence>
<dbReference type="Proteomes" id="UP000276215">
    <property type="component" value="Unassembled WGS sequence"/>
</dbReference>
<feature type="compositionally biased region" description="Polar residues" evidence="1">
    <location>
        <begin position="66"/>
        <end position="88"/>
    </location>
</feature>
<gene>
    <name evidence="2" type="ORF">L873DRAFT_1812806</name>
</gene>
<feature type="region of interest" description="Disordered" evidence="1">
    <location>
        <begin position="61"/>
        <end position="88"/>
    </location>
</feature>
<feature type="non-terminal residue" evidence="2">
    <location>
        <position position="105"/>
    </location>
</feature>
<name>A0A3N4JNM3_9PEZI</name>
<proteinExistence type="predicted"/>
<evidence type="ECO:0000256" key="1">
    <source>
        <dbReference type="SAM" id="MobiDB-lite"/>
    </source>
</evidence>
<protein>
    <submittedName>
        <fullName evidence="2">Uncharacterized protein</fullName>
    </submittedName>
</protein>